<name>A0ABR5J708_9ACTN</name>
<proteinExistence type="predicted"/>
<dbReference type="Proteomes" id="UP000037020">
    <property type="component" value="Unassembled WGS sequence"/>
</dbReference>
<feature type="domain" description="Ketosynthase family 3 (KS3)" evidence="3">
    <location>
        <begin position="1"/>
        <end position="216"/>
    </location>
</feature>
<keyword evidence="2" id="KW-0511">Multifunctional enzyme</keyword>
<feature type="non-terminal residue" evidence="4">
    <location>
        <position position="1"/>
    </location>
</feature>
<evidence type="ECO:0000259" key="3">
    <source>
        <dbReference type="PROSITE" id="PS52004"/>
    </source>
</evidence>
<dbReference type="EMBL" id="LGUT01001287">
    <property type="protein sequence ID" value="KOG89251.1"/>
    <property type="molecule type" value="Genomic_DNA"/>
</dbReference>
<dbReference type="Pfam" id="PF00109">
    <property type="entry name" value="ketoacyl-synt"/>
    <property type="match status" value="1"/>
</dbReference>
<dbReference type="InterPro" id="IPR016039">
    <property type="entry name" value="Thiolase-like"/>
</dbReference>
<dbReference type="PROSITE" id="PS52004">
    <property type="entry name" value="KS3_2"/>
    <property type="match status" value="1"/>
</dbReference>
<protein>
    <recommendedName>
        <fullName evidence="3">Ketosynthase family 3 (KS3) domain-containing protein</fullName>
    </recommendedName>
</protein>
<dbReference type="Gene3D" id="3.40.47.10">
    <property type="match status" value="1"/>
</dbReference>
<dbReference type="InterPro" id="IPR018201">
    <property type="entry name" value="Ketoacyl_synth_AS"/>
</dbReference>
<evidence type="ECO:0000313" key="5">
    <source>
        <dbReference type="Proteomes" id="UP000037020"/>
    </source>
</evidence>
<dbReference type="InterPro" id="IPR020841">
    <property type="entry name" value="PKS_Beta-ketoAc_synthase_dom"/>
</dbReference>
<evidence type="ECO:0000313" key="4">
    <source>
        <dbReference type="EMBL" id="KOG89251.1"/>
    </source>
</evidence>
<dbReference type="PANTHER" id="PTHR43775">
    <property type="entry name" value="FATTY ACID SYNTHASE"/>
    <property type="match status" value="1"/>
</dbReference>
<sequence>GLPTDRGWDLDTLLHPDATRQGATHVRGGGFLDDVAQFDARFFGISPREAASMDPQQRLLLELTWEALERAGIDPKSMRGSRTGVFAGTSDQDYADLLRGSAELADGYLLTGTSAAVLAGRVSYQFGLEGPALTVDTACSSSLVAMHLAAQALRSGECGLALAGGATVMATPVDLQEFDKQGLSADGRCKAFGAGADGTGFAEGAGLLVLERLSDA</sequence>
<keyword evidence="1" id="KW-0808">Transferase</keyword>
<gene>
    <name evidence="4" type="ORF">ADK38_15325</name>
</gene>
<evidence type="ECO:0000256" key="2">
    <source>
        <dbReference type="ARBA" id="ARBA00023268"/>
    </source>
</evidence>
<comment type="caution">
    <text evidence="4">The sequence shown here is derived from an EMBL/GenBank/DDBJ whole genome shotgun (WGS) entry which is preliminary data.</text>
</comment>
<accession>A0ABR5J708</accession>
<dbReference type="SMART" id="SM00825">
    <property type="entry name" value="PKS_KS"/>
    <property type="match status" value="1"/>
</dbReference>
<dbReference type="CDD" id="cd00833">
    <property type="entry name" value="PKS"/>
    <property type="match status" value="1"/>
</dbReference>
<dbReference type="PANTHER" id="PTHR43775:SF51">
    <property type="entry name" value="INACTIVE PHENOLPHTHIOCEROL SYNTHESIS POLYKETIDE SYNTHASE TYPE I PKS1-RELATED"/>
    <property type="match status" value="1"/>
</dbReference>
<organism evidence="4 5">
    <name type="scientific">Streptomyces varsoviensis</name>
    <dbReference type="NCBI Taxonomy" id="67373"/>
    <lineage>
        <taxon>Bacteria</taxon>
        <taxon>Bacillati</taxon>
        <taxon>Actinomycetota</taxon>
        <taxon>Actinomycetes</taxon>
        <taxon>Kitasatosporales</taxon>
        <taxon>Streptomycetaceae</taxon>
        <taxon>Streptomyces</taxon>
    </lineage>
</organism>
<reference evidence="4 5" key="1">
    <citation type="submission" date="2015-07" db="EMBL/GenBank/DDBJ databases">
        <authorList>
            <person name="Ju K.-S."/>
            <person name="Doroghazi J.R."/>
            <person name="Metcalf W.W."/>
        </authorList>
    </citation>
    <scope>NUCLEOTIDE SEQUENCE [LARGE SCALE GENOMIC DNA]</scope>
    <source>
        <strain evidence="4 5">NRRL B-3589</strain>
    </source>
</reference>
<dbReference type="SUPFAM" id="SSF53901">
    <property type="entry name" value="Thiolase-like"/>
    <property type="match status" value="1"/>
</dbReference>
<dbReference type="InterPro" id="IPR014030">
    <property type="entry name" value="Ketoacyl_synth_N"/>
</dbReference>
<evidence type="ECO:0000256" key="1">
    <source>
        <dbReference type="ARBA" id="ARBA00022679"/>
    </source>
</evidence>
<keyword evidence="5" id="KW-1185">Reference proteome</keyword>
<feature type="non-terminal residue" evidence="4">
    <location>
        <position position="216"/>
    </location>
</feature>
<dbReference type="PROSITE" id="PS00606">
    <property type="entry name" value="KS3_1"/>
    <property type="match status" value="1"/>
</dbReference>
<dbReference type="InterPro" id="IPR050091">
    <property type="entry name" value="PKS_NRPS_Biosynth_Enz"/>
</dbReference>